<organism evidence="1 2">
    <name type="scientific">Rhodococcus rhodochrous J3</name>
    <dbReference type="NCBI Taxonomy" id="903528"/>
    <lineage>
        <taxon>Bacteria</taxon>
        <taxon>Bacillati</taxon>
        <taxon>Actinomycetota</taxon>
        <taxon>Actinomycetes</taxon>
        <taxon>Mycobacteriales</taxon>
        <taxon>Nocardiaceae</taxon>
        <taxon>Rhodococcus</taxon>
    </lineage>
</organism>
<reference evidence="1 2" key="1">
    <citation type="submission" date="2017-04" db="EMBL/GenBank/DDBJ databases">
        <authorList>
            <person name="Varghese N."/>
            <person name="Submissions S."/>
        </authorList>
    </citation>
    <scope>NUCLEOTIDE SEQUENCE [LARGE SCALE GENOMIC DNA]</scope>
    <source>
        <strain evidence="1 2">J3</strain>
    </source>
</reference>
<accession>A0ABY1MKK6</accession>
<evidence type="ECO:0000313" key="1">
    <source>
        <dbReference type="EMBL" id="SMG57584.1"/>
    </source>
</evidence>
<gene>
    <name evidence="1" type="ORF">SAMN02745947_05084</name>
</gene>
<protein>
    <submittedName>
        <fullName evidence="1">Uncharacterized protein</fullName>
    </submittedName>
</protein>
<sequence length="31" mass="3375">MSATTPLLYGVRIGPSLTLGPMATPRFESYF</sequence>
<comment type="caution">
    <text evidence="1">The sequence shown here is derived from an EMBL/GenBank/DDBJ whole genome shotgun (WGS) entry which is preliminary data.</text>
</comment>
<name>A0ABY1MKK6_RHORH</name>
<proteinExistence type="predicted"/>
<evidence type="ECO:0000313" key="2">
    <source>
        <dbReference type="Proteomes" id="UP000193566"/>
    </source>
</evidence>
<dbReference type="EMBL" id="FXAV01000025">
    <property type="protein sequence ID" value="SMG57584.1"/>
    <property type="molecule type" value="Genomic_DNA"/>
</dbReference>
<keyword evidence="2" id="KW-1185">Reference proteome</keyword>
<dbReference type="Proteomes" id="UP000193566">
    <property type="component" value="Unassembled WGS sequence"/>
</dbReference>